<dbReference type="AlphaFoldDB" id="A0A7E4V9R6"/>
<evidence type="ECO:0000256" key="1">
    <source>
        <dbReference type="SAM" id="Phobius"/>
    </source>
</evidence>
<feature type="chain" id="PRO_5028947671" evidence="2">
    <location>
        <begin position="16"/>
        <end position="101"/>
    </location>
</feature>
<keyword evidence="1" id="KW-0812">Transmembrane</keyword>
<evidence type="ECO:0000313" key="4">
    <source>
        <dbReference type="WBParaSite" id="Pan_g18361.t1"/>
    </source>
</evidence>
<proteinExistence type="predicted"/>
<name>A0A7E4V9R6_PANRE</name>
<evidence type="ECO:0000313" key="3">
    <source>
        <dbReference type="Proteomes" id="UP000492821"/>
    </source>
</evidence>
<protein>
    <submittedName>
        <fullName evidence="4">Serpentine receptor class gamma</fullName>
    </submittedName>
</protein>
<feature type="transmembrane region" description="Helical" evidence="1">
    <location>
        <begin position="33"/>
        <end position="54"/>
    </location>
</feature>
<reference evidence="4" key="2">
    <citation type="submission" date="2020-10" db="UniProtKB">
        <authorList>
            <consortium name="WormBaseParasite"/>
        </authorList>
    </citation>
    <scope>IDENTIFICATION</scope>
</reference>
<keyword evidence="3" id="KW-1185">Reference proteome</keyword>
<keyword evidence="1" id="KW-0472">Membrane</keyword>
<sequence length="101" mass="11239">MVVLVMKVIVCLCQAIALIATNIGNTTLFSTVITIYVYSGDVLNLIGPVALIAVSHHVRKDYCNFWRSVYFLKPSLFYVGNSNVVMTTKVTVIRSKSENDH</sequence>
<keyword evidence="1" id="KW-1133">Transmembrane helix</keyword>
<accession>A0A7E4V9R6</accession>
<dbReference type="Proteomes" id="UP000492821">
    <property type="component" value="Unassembled WGS sequence"/>
</dbReference>
<feature type="signal peptide" evidence="2">
    <location>
        <begin position="1"/>
        <end position="15"/>
    </location>
</feature>
<keyword evidence="2" id="KW-0732">Signal</keyword>
<organism evidence="3 4">
    <name type="scientific">Panagrellus redivivus</name>
    <name type="common">Microworm</name>
    <dbReference type="NCBI Taxonomy" id="6233"/>
    <lineage>
        <taxon>Eukaryota</taxon>
        <taxon>Metazoa</taxon>
        <taxon>Ecdysozoa</taxon>
        <taxon>Nematoda</taxon>
        <taxon>Chromadorea</taxon>
        <taxon>Rhabditida</taxon>
        <taxon>Tylenchina</taxon>
        <taxon>Panagrolaimomorpha</taxon>
        <taxon>Panagrolaimoidea</taxon>
        <taxon>Panagrolaimidae</taxon>
        <taxon>Panagrellus</taxon>
    </lineage>
</organism>
<dbReference type="WBParaSite" id="Pan_g18361.t1">
    <property type="protein sequence ID" value="Pan_g18361.t1"/>
    <property type="gene ID" value="Pan_g18361"/>
</dbReference>
<evidence type="ECO:0000256" key="2">
    <source>
        <dbReference type="SAM" id="SignalP"/>
    </source>
</evidence>
<reference evidence="3" key="1">
    <citation type="journal article" date="2013" name="Genetics">
        <title>The draft genome and transcriptome of Panagrellus redivivus are shaped by the harsh demands of a free-living lifestyle.</title>
        <authorList>
            <person name="Srinivasan J."/>
            <person name="Dillman A.R."/>
            <person name="Macchietto M.G."/>
            <person name="Heikkinen L."/>
            <person name="Lakso M."/>
            <person name="Fracchia K.M."/>
            <person name="Antoshechkin I."/>
            <person name="Mortazavi A."/>
            <person name="Wong G."/>
            <person name="Sternberg P.W."/>
        </authorList>
    </citation>
    <scope>NUCLEOTIDE SEQUENCE [LARGE SCALE GENOMIC DNA]</scope>
    <source>
        <strain evidence="3">MT8872</strain>
    </source>
</reference>